<accession>A0A1E3W0A4</accession>
<sequence length="63" mass="7100">MGRTAIVGLGRDDPDIVGDVRRDLLQHVEPGRFDAIVIGDQDAHFLESFPVRPEDSSRLESYY</sequence>
<dbReference type="RefSeq" id="WP_069437662.1">
    <property type="nucleotide sequence ID" value="NZ_LPWG01000012.1"/>
</dbReference>
<protein>
    <submittedName>
        <fullName evidence="1">Uncharacterized protein</fullName>
    </submittedName>
</protein>
<keyword evidence="2" id="KW-1185">Reference proteome</keyword>
<name>A0A1E3W0A4_9HYPH</name>
<gene>
    <name evidence="1" type="ORF">AUC68_07195</name>
</gene>
<organism evidence="1 2">
    <name type="scientific">Methyloceanibacter methanicus</name>
    <dbReference type="NCBI Taxonomy" id="1774968"/>
    <lineage>
        <taxon>Bacteria</taxon>
        <taxon>Pseudomonadati</taxon>
        <taxon>Pseudomonadota</taxon>
        <taxon>Alphaproteobacteria</taxon>
        <taxon>Hyphomicrobiales</taxon>
        <taxon>Hyphomicrobiaceae</taxon>
        <taxon>Methyloceanibacter</taxon>
    </lineage>
</organism>
<evidence type="ECO:0000313" key="1">
    <source>
        <dbReference type="EMBL" id="ODR98941.1"/>
    </source>
</evidence>
<dbReference type="AlphaFoldDB" id="A0A1E3W0A4"/>
<reference evidence="1 2" key="1">
    <citation type="journal article" date="2016" name="Environ. Microbiol.">
        <title>New Methyloceanibacter diversity from North Sea sediments includes methanotroph containing solely the soluble methane monooxygenase.</title>
        <authorList>
            <person name="Vekeman B."/>
            <person name="Kerckhof F.M."/>
            <person name="Cremers G."/>
            <person name="de Vos P."/>
            <person name="Vandamme P."/>
            <person name="Boon N."/>
            <person name="Op den Camp H.J."/>
            <person name="Heylen K."/>
        </authorList>
    </citation>
    <scope>NUCLEOTIDE SEQUENCE [LARGE SCALE GENOMIC DNA]</scope>
    <source>
        <strain evidence="1 2">R-67174</strain>
    </source>
</reference>
<dbReference type="EMBL" id="LPWG01000012">
    <property type="protein sequence ID" value="ODR98941.1"/>
    <property type="molecule type" value="Genomic_DNA"/>
</dbReference>
<dbReference type="Proteomes" id="UP000094501">
    <property type="component" value="Unassembled WGS sequence"/>
</dbReference>
<proteinExistence type="predicted"/>
<evidence type="ECO:0000313" key="2">
    <source>
        <dbReference type="Proteomes" id="UP000094501"/>
    </source>
</evidence>
<comment type="caution">
    <text evidence="1">The sequence shown here is derived from an EMBL/GenBank/DDBJ whole genome shotgun (WGS) entry which is preliminary data.</text>
</comment>